<evidence type="ECO:0000313" key="1">
    <source>
        <dbReference type="EMBL" id="TWT72950.1"/>
    </source>
</evidence>
<proteinExistence type="predicted"/>
<comment type="caution">
    <text evidence="1">The sequence shown here is derived from an EMBL/GenBank/DDBJ whole genome shotgun (WGS) entry which is preliminary data.</text>
</comment>
<evidence type="ECO:0000313" key="2">
    <source>
        <dbReference type="Proteomes" id="UP000318053"/>
    </source>
</evidence>
<sequence>MPITRCFNHLIHAMTDALLSDLVLFSTAIPFQGGVNHLNEQWQAYWAEKFGSHGYVPTDPVRPRIWRDRRISIPYRQNMILYVSKIRMAEIAEPICTVPFLSVAHPEMYEIRNSKSVRQSLRDLQMTTASKCKRIFGIS</sequence>
<dbReference type="EMBL" id="SJPK01000003">
    <property type="protein sequence ID" value="TWT72950.1"/>
    <property type="molecule type" value="Genomic_DNA"/>
</dbReference>
<reference evidence="1 2" key="1">
    <citation type="submission" date="2019-02" db="EMBL/GenBank/DDBJ databases">
        <title>Deep-cultivation of Planctomycetes and their phenomic and genomic characterization uncovers novel biology.</title>
        <authorList>
            <person name="Wiegand S."/>
            <person name="Jogler M."/>
            <person name="Boedeker C."/>
            <person name="Pinto D."/>
            <person name="Vollmers J."/>
            <person name="Rivas-Marin E."/>
            <person name="Kohn T."/>
            <person name="Peeters S.H."/>
            <person name="Heuer A."/>
            <person name="Rast P."/>
            <person name="Oberbeckmann S."/>
            <person name="Bunk B."/>
            <person name="Jeske O."/>
            <person name="Meyerdierks A."/>
            <person name="Storesund J.E."/>
            <person name="Kallscheuer N."/>
            <person name="Luecker S."/>
            <person name="Lage O.M."/>
            <person name="Pohl T."/>
            <person name="Merkel B.J."/>
            <person name="Hornburger P."/>
            <person name="Mueller R.-W."/>
            <person name="Bruemmer F."/>
            <person name="Labrenz M."/>
            <person name="Spormann A.M."/>
            <person name="Op Den Camp H."/>
            <person name="Overmann J."/>
            <person name="Amann R."/>
            <person name="Jetten M.S.M."/>
            <person name="Mascher T."/>
            <person name="Medema M.H."/>
            <person name="Devos D.P."/>
            <person name="Kaster A.-K."/>
            <person name="Ovreas L."/>
            <person name="Rohde M."/>
            <person name="Galperin M.Y."/>
            <person name="Jogler C."/>
        </authorList>
    </citation>
    <scope>NUCLEOTIDE SEQUENCE [LARGE SCALE GENOMIC DNA]</scope>
    <source>
        <strain evidence="1 2">CA85</strain>
    </source>
</reference>
<organism evidence="1 2">
    <name type="scientific">Allorhodopirellula solitaria</name>
    <dbReference type="NCBI Taxonomy" id="2527987"/>
    <lineage>
        <taxon>Bacteria</taxon>
        <taxon>Pseudomonadati</taxon>
        <taxon>Planctomycetota</taxon>
        <taxon>Planctomycetia</taxon>
        <taxon>Pirellulales</taxon>
        <taxon>Pirellulaceae</taxon>
        <taxon>Allorhodopirellula</taxon>
    </lineage>
</organism>
<accession>A0A5C5YC41</accession>
<dbReference type="AlphaFoldDB" id="A0A5C5YC41"/>
<keyword evidence="2" id="KW-1185">Reference proteome</keyword>
<name>A0A5C5YC41_9BACT</name>
<dbReference type="Proteomes" id="UP000318053">
    <property type="component" value="Unassembled WGS sequence"/>
</dbReference>
<gene>
    <name evidence="1" type="ORF">CA85_14110</name>
</gene>
<protein>
    <submittedName>
        <fullName evidence="1">Uncharacterized protein</fullName>
    </submittedName>
</protein>